<protein>
    <submittedName>
        <fullName evidence="1">Type VII secretion-associated protein</fullName>
    </submittedName>
</protein>
<reference evidence="1 2" key="1">
    <citation type="submission" date="2016-01" db="EMBL/GenBank/DDBJ databases">
        <title>The new phylogeny of the genus Mycobacterium.</title>
        <authorList>
            <person name="Tarcisio F."/>
            <person name="Conor M."/>
            <person name="Antonella G."/>
            <person name="Elisabetta G."/>
            <person name="Giulia F.S."/>
            <person name="Sara T."/>
            <person name="Anna F."/>
            <person name="Clotilde B."/>
            <person name="Roberto B."/>
            <person name="Veronica D.S."/>
            <person name="Fabio R."/>
            <person name="Monica P."/>
            <person name="Olivier J."/>
            <person name="Enrico T."/>
            <person name="Nicola S."/>
        </authorList>
    </citation>
    <scope>NUCLEOTIDE SEQUENCE [LARGE SCALE GENOMIC DNA]</scope>
    <source>
        <strain evidence="1 2">DSM 44166</strain>
    </source>
</reference>
<accession>A0A1X2DYE5</accession>
<evidence type="ECO:0000313" key="1">
    <source>
        <dbReference type="EMBL" id="ORW92729.1"/>
    </source>
</evidence>
<dbReference type="AlphaFoldDB" id="A0A1X2DYE5"/>
<evidence type="ECO:0000313" key="2">
    <source>
        <dbReference type="Proteomes" id="UP000193317"/>
    </source>
</evidence>
<organism evidence="1 2">
    <name type="scientific">Mycobacterium szulgai</name>
    <dbReference type="NCBI Taxonomy" id="1787"/>
    <lineage>
        <taxon>Bacteria</taxon>
        <taxon>Bacillati</taxon>
        <taxon>Actinomycetota</taxon>
        <taxon>Actinomycetes</taxon>
        <taxon>Mycobacteriales</taxon>
        <taxon>Mycobacteriaceae</taxon>
        <taxon>Mycobacterium</taxon>
    </lineage>
</organism>
<comment type="caution">
    <text evidence="1">The sequence shown here is derived from an EMBL/GenBank/DDBJ whole genome shotgun (WGS) entry which is preliminary data.</text>
</comment>
<dbReference type="RefSeq" id="WP_085672401.1">
    <property type="nucleotide sequence ID" value="NZ_JACKRU010000753.1"/>
</dbReference>
<gene>
    <name evidence="1" type="ORF">AWC27_08350</name>
</gene>
<name>A0A1X2DYE5_MYCSZ</name>
<keyword evidence="2" id="KW-1185">Reference proteome</keyword>
<dbReference type="EMBL" id="LQPW01000148">
    <property type="protein sequence ID" value="ORW92729.1"/>
    <property type="molecule type" value="Genomic_DNA"/>
</dbReference>
<sequence>MNTHRAVIEAGPCTIRRLCCSAGGTADDELVSGALGAIDDAVALVNERPVTVDSVWSAALRSVVCDHCDGVVVVYPSWWSGSRVSVLAAAAQTLPGDAMVHPRSWLLAQASPDTAAVMVEIAGQLVLIAGEEAVGIARVGEPRLVAVEVADAIAGLSRGVVLIDGPGTVDGAPELARLIAEAVREGGHTAVLIDVTRLARLAASFTPLPDRPAPRLRTRPVGRFAAAGTGLVLVLLALLREPASVPHREAALETTTSLVEGRVALTIPANWPTQRVVSGPGSARVQVTSASDPEVALHLTQSAVAGETLSATAERLKRAIDAEPAGVFVDFNASGISAGRTAVTYREVRTGHDVWWTVLLDDGVRISIGCQSRPAAMDAVRDACEQAVRSAHVLG</sequence>
<dbReference type="NCBIfam" id="TIGR03931">
    <property type="entry name" value="T7SS_Rv3446c"/>
    <property type="match status" value="1"/>
</dbReference>
<dbReference type="Proteomes" id="UP000193317">
    <property type="component" value="Unassembled WGS sequence"/>
</dbReference>
<dbReference type="InterPro" id="IPR023840">
    <property type="entry name" value="T7SS_Rv3446c"/>
</dbReference>
<dbReference type="OrthoDB" id="4760221at2"/>
<proteinExistence type="predicted"/>